<organism evidence="7 8">
    <name type="scientific">Opitutus terrae (strain DSM 11246 / JCM 15787 / PB90-1)</name>
    <dbReference type="NCBI Taxonomy" id="452637"/>
    <lineage>
        <taxon>Bacteria</taxon>
        <taxon>Pseudomonadati</taxon>
        <taxon>Verrucomicrobiota</taxon>
        <taxon>Opitutia</taxon>
        <taxon>Opitutales</taxon>
        <taxon>Opitutaceae</taxon>
        <taxon>Opitutus</taxon>
    </lineage>
</organism>
<keyword evidence="5 6" id="KW-0472">Membrane</keyword>
<evidence type="ECO:0000256" key="5">
    <source>
        <dbReference type="ARBA" id="ARBA00023136"/>
    </source>
</evidence>
<comment type="similarity">
    <text evidence="2">Belongs to the LemA family.</text>
</comment>
<keyword evidence="8" id="KW-1185">Reference proteome</keyword>
<dbReference type="Pfam" id="PF04011">
    <property type="entry name" value="LemA"/>
    <property type="match status" value="1"/>
</dbReference>
<keyword evidence="3 6" id="KW-0812">Transmembrane</keyword>
<dbReference type="OrthoDB" id="9804152at2"/>
<proteinExistence type="inferred from homology"/>
<dbReference type="Proteomes" id="UP000007013">
    <property type="component" value="Chromosome"/>
</dbReference>
<keyword evidence="4 6" id="KW-1133">Transmembrane helix</keyword>
<evidence type="ECO:0000256" key="2">
    <source>
        <dbReference type="ARBA" id="ARBA00008854"/>
    </source>
</evidence>
<name>B1ZWI0_OPITP</name>
<evidence type="ECO:0000256" key="6">
    <source>
        <dbReference type="SAM" id="Phobius"/>
    </source>
</evidence>
<gene>
    <name evidence="7" type="ordered locus">Oter_0012</name>
</gene>
<dbReference type="InterPro" id="IPR023353">
    <property type="entry name" value="LemA-like_dom_sf"/>
</dbReference>
<dbReference type="eggNOG" id="COG1704">
    <property type="taxonomic scope" value="Bacteria"/>
</dbReference>
<dbReference type="InterPro" id="IPR007156">
    <property type="entry name" value="MamQ_LemA"/>
</dbReference>
<comment type="subcellular location">
    <subcellularLocation>
        <location evidence="1">Membrane</location>
        <topology evidence="1">Single-pass membrane protein</topology>
    </subcellularLocation>
</comment>
<feature type="transmembrane region" description="Helical" evidence="6">
    <location>
        <begin position="6"/>
        <end position="29"/>
    </location>
</feature>
<dbReference type="Gene3D" id="1.20.1440.20">
    <property type="entry name" value="LemA-like domain"/>
    <property type="match status" value="1"/>
</dbReference>
<protein>
    <submittedName>
        <fullName evidence="7">LemA family protein</fullName>
    </submittedName>
</protein>
<evidence type="ECO:0000313" key="8">
    <source>
        <dbReference type="Proteomes" id="UP000007013"/>
    </source>
</evidence>
<dbReference type="STRING" id="452637.Oter_0012"/>
<accession>B1ZWI0</accession>
<dbReference type="RefSeq" id="WP_012372842.1">
    <property type="nucleotide sequence ID" value="NC_010571.1"/>
</dbReference>
<dbReference type="KEGG" id="ote:Oter_0012"/>
<dbReference type="AlphaFoldDB" id="B1ZWI0"/>
<dbReference type="EMBL" id="CP001032">
    <property type="protein sequence ID" value="ACB73304.1"/>
    <property type="molecule type" value="Genomic_DNA"/>
</dbReference>
<dbReference type="PANTHER" id="PTHR34478:SF2">
    <property type="entry name" value="MEMBRANE PROTEIN"/>
    <property type="match status" value="1"/>
</dbReference>
<evidence type="ECO:0000256" key="1">
    <source>
        <dbReference type="ARBA" id="ARBA00004167"/>
    </source>
</evidence>
<dbReference type="SUPFAM" id="SSF140478">
    <property type="entry name" value="LemA-like"/>
    <property type="match status" value="1"/>
</dbReference>
<evidence type="ECO:0000256" key="3">
    <source>
        <dbReference type="ARBA" id="ARBA00022692"/>
    </source>
</evidence>
<sequence length="212" mass="23002">MSFGKIALIGLGIVVALAIVIGLTLSGIFNRLVTLQQATDAAWAQVQNVYQRRADLVPNLVNTVQGAANFERTTLNEVTNARASVGRVQLPAGTAPTDPQQLAQFEQAQGQLGTALSRLLVVAERYPELRATTAFRDLQAQLEGTENRIAVERGRFNEAVQTYNTAIKRFPAVLFAGMFGHTPRPYFTATPGAEAAPKVEFDFESKAEPKKS</sequence>
<dbReference type="PANTHER" id="PTHR34478">
    <property type="entry name" value="PROTEIN LEMA"/>
    <property type="match status" value="1"/>
</dbReference>
<evidence type="ECO:0000256" key="4">
    <source>
        <dbReference type="ARBA" id="ARBA00022989"/>
    </source>
</evidence>
<reference evidence="7 8" key="1">
    <citation type="journal article" date="2011" name="J. Bacteriol.">
        <title>Genome sequence of the verrucomicrobium Opitutus terrae PB90-1, an abundant inhabitant of rice paddy soil ecosystems.</title>
        <authorList>
            <person name="van Passel M.W."/>
            <person name="Kant R."/>
            <person name="Palva A."/>
            <person name="Copeland A."/>
            <person name="Lucas S."/>
            <person name="Lapidus A."/>
            <person name="Glavina del Rio T."/>
            <person name="Pitluck S."/>
            <person name="Goltsman E."/>
            <person name="Clum A."/>
            <person name="Sun H."/>
            <person name="Schmutz J."/>
            <person name="Larimer F.W."/>
            <person name="Land M.L."/>
            <person name="Hauser L."/>
            <person name="Kyrpides N."/>
            <person name="Mikhailova N."/>
            <person name="Richardson P.P."/>
            <person name="Janssen P.H."/>
            <person name="de Vos W.M."/>
            <person name="Smidt H."/>
        </authorList>
    </citation>
    <scope>NUCLEOTIDE SEQUENCE [LARGE SCALE GENOMIC DNA]</scope>
    <source>
        <strain evidence="8">DSM 11246 / JCM 15787 / PB90-1</strain>
    </source>
</reference>
<dbReference type="GO" id="GO:0016020">
    <property type="term" value="C:membrane"/>
    <property type="evidence" value="ECO:0007669"/>
    <property type="project" value="UniProtKB-SubCell"/>
</dbReference>
<dbReference type="HOGENOM" id="CLU_056714_0_0_0"/>
<evidence type="ECO:0000313" key="7">
    <source>
        <dbReference type="EMBL" id="ACB73304.1"/>
    </source>
</evidence>